<dbReference type="InterPro" id="IPR005135">
    <property type="entry name" value="Endo/exonuclease/phosphatase"/>
</dbReference>
<reference evidence="3" key="1">
    <citation type="submission" date="2021-03" db="EMBL/GenBank/DDBJ databases">
        <title>Draft genome sequence of rust myrtle Austropuccinia psidii MF-1, a brazilian biotype.</title>
        <authorList>
            <person name="Quecine M.C."/>
            <person name="Pachon D.M.R."/>
            <person name="Bonatelli M.L."/>
            <person name="Correr F.H."/>
            <person name="Franceschini L.M."/>
            <person name="Leite T.F."/>
            <person name="Margarido G.R.A."/>
            <person name="Almeida C.A."/>
            <person name="Ferrarezi J.A."/>
            <person name="Labate C.A."/>
        </authorList>
    </citation>
    <scope>NUCLEOTIDE SEQUENCE</scope>
    <source>
        <strain evidence="3">MF-1</strain>
    </source>
</reference>
<gene>
    <name evidence="3" type="ORF">O181_065309</name>
</gene>
<dbReference type="Gene3D" id="3.60.10.10">
    <property type="entry name" value="Endonuclease/exonuclease/phosphatase"/>
    <property type="match status" value="1"/>
</dbReference>
<accession>A0A9Q3I4F1</accession>
<name>A0A9Q3I4F1_9BASI</name>
<keyword evidence="4" id="KW-1185">Reference proteome</keyword>
<organism evidence="3 4">
    <name type="scientific">Austropuccinia psidii MF-1</name>
    <dbReference type="NCBI Taxonomy" id="1389203"/>
    <lineage>
        <taxon>Eukaryota</taxon>
        <taxon>Fungi</taxon>
        <taxon>Dikarya</taxon>
        <taxon>Basidiomycota</taxon>
        <taxon>Pucciniomycotina</taxon>
        <taxon>Pucciniomycetes</taxon>
        <taxon>Pucciniales</taxon>
        <taxon>Sphaerophragmiaceae</taxon>
        <taxon>Austropuccinia</taxon>
    </lineage>
</organism>
<proteinExistence type="predicted"/>
<sequence>MYYRGTPKILATDSNLHHKLWNPPAYNHVHPEARRLINISSSKGFKLILPKGIPTFLGSSGKATTIDLTWANHAAGKLQPISTIVLNNHVSDHQPILTRLTLNPNKQAEPKKWTVNLQSLEEESFKTLLKGKLTTDPPSQAIALQGCKHIAATILEAANKQGKWVTQNIYRRKRWWDANMLNPLVKARNAARRDMLKHKTQTTKQHYYQTQENFRMKVEELKASHWKRARNMRFKPSNSPRIGNPTTSTL</sequence>
<evidence type="ECO:0000259" key="2">
    <source>
        <dbReference type="Pfam" id="PF14529"/>
    </source>
</evidence>
<dbReference type="InterPro" id="IPR036691">
    <property type="entry name" value="Endo/exonu/phosph_ase_sf"/>
</dbReference>
<dbReference type="Proteomes" id="UP000765509">
    <property type="component" value="Unassembled WGS sequence"/>
</dbReference>
<protein>
    <recommendedName>
        <fullName evidence="2">Endonuclease/exonuclease/phosphatase domain-containing protein</fullName>
    </recommendedName>
</protein>
<evidence type="ECO:0000313" key="3">
    <source>
        <dbReference type="EMBL" id="MBW0525594.1"/>
    </source>
</evidence>
<dbReference type="AlphaFoldDB" id="A0A9Q3I4F1"/>
<dbReference type="EMBL" id="AVOT02031930">
    <property type="protein sequence ID" value="MBW0525594.1"/>
    <property type="molecule type" value="Genomic_DNA"/>
</dbReference>
<dbReference type="OrthoDB" id="2505506at2759"/>
<dbReference type="GO" id="GO:0003824">
    <property type="term" value="F:catalytic activity"/>
    <property type="evidence" value="ECO:0007669"/>
    <property type="project" value="InterPro"/>
</dbReference>
<evidence type="ECO:0000256" key="1">
    <source>
        <dbReference type="SAM" id="MobiDB-lite"/>
    </source>
</evidence>
<dbReference type="Pfam" id="PF14529">
    <property type="entry name" value="Exo_endo_phos_2"/>
    <property type="match status" value="1"/>
</dbReference>
<dbReference type="SUPFAM" id="SSF56219">
    <property type="entry name" value="DNase I-like"/>
    <property type="match status" value="1"/>
</dbReference>
<feature type="compositionally biased region" description="Polar residues" evidence="1">
    <location>
        <begin position="236"/>
        <end position="250"/>
    </location>
</feature>
<feature type="region of interest" description="Disordered" evidence="1">
    <location>
        <begin position="231"/>
        <end position="250"/>
    </location>
</feature>
<evidence type="ECO:0000313" key="4">
    <source>
        <dbReference type="Proteomes" id="UP000765509"/>
    </source>
</evidence>
<feature type="domain" description="Endonuclease/exonuclease/phosphatase" evidence="2">
    <location>
        <begin position="7"/>
        <end position="96"/>
    </location>
</feature>
<comment type="caution">
    <text evidence="3">The sequence shown here is derived from an EMBL/GenBank/DDBJ whole genome shotgun (WGS) entry which is preliminary data.</text>
</comment>